<evidence type="ECO:0000256" key="1">
    <source>
        <dbReference type="SAM" id="MobiDB-lite"/>
    </source>
</evidence>
<dbReference type="Pfam" id="PF07530">
    <property type="entry name" value="PRE_C2HC"/>
    <property type="match status" value="1"/>
</dbReference>
<feature type="domain" description="Pre-C2HC" evidence="2">
    <location>
        <begin position="172"/>
        <end position="243"/>
    </location>
</feature>
<proteinExistence type="predicted"/>
<feature type="region of interest" description="Disordered" evidence="1">
    <location>
        <begin position="303"/>
        <end position="365"/>
    </location>
</feature>
<dbReference type="Proteomes" id="UP000092462">
    <property type="component" value="Unassembled WGS sequence"/>
</dbReference>
<organism evidence="3 4">
    <name type="scientific">Phlebotomus papatasi</name>
    <name type="common">Sandfly</name>
    <dbReference type="NCBI Taxonomy" id="29031"/>
    <lineage>
        <taxon>Eukaryota</taxon>
        <taxon>Metazoa</taxon>
        <taxon>Ecdysozoa</taxon>
        <taxon>Arthropoda</taxon>
        <taxon>Hexapoda</taxon>
        <taxon>Insecta</taxon>
        <taxon>Pterygota</taxon>
        <taxon>Neoptera</taxon>
        <taxon>Endopterygota</taxon>
        <taxon>Diptera</taxon>
        <taxon>Nematocera</taxon>
        <taxon>Psychodoidea</taxon>
        <taxon>Psychodidae</taxon>
        <taxon>Phlebotomus</taxon>
        <taxon>Phlebotomus</taxon>
    </lineage>
</organism>
<reference evidence="3" key="1">
    <citation type="submission" date="2022-08" db="UniProtKB">
        <authorList>
            <consortium name="EnsemblMetazoa"/>
        </authorList>
    </citation>
    <scope>IDENTIFICATION</scope>
    <source>
        <strain evidence="3">Israel</strain>
    </source>
</reference>
<evidence type="ECO:0000313" key="3">
    <source>
        <dbReference type="EnsemblMetazoa" id="PPAI006977-PA"/>
    </source>
</evidence>
<evidence type="ECO:0000259" key="2">
    <source>
        <dbReference type="SMART" id="SM00596"/>
    </source>
</evidence>
<evidence type="ECO:0000313" key="4">
    <source>
        <dbReference type="Proteomes" id="UP000092462"/>
    </source>
</evidence>
<sequence>MPTEQAPPTPGSSAGNDDTPLTTTGADIYRTVKRKRSPKSTRNLQPNSPVLNGTPISTSNRFSSLATKKNINSPSSTNQQTARTEKPKPFYVREERYISSLNDLMKHLRISTYDIKILRGGLEARLQVSTVDEYRLIQKAFDSAKTPYYTFQLKSERPLKVAIKGIPPNMSPDCVSRELIALGFNPRRVSNALNRRGEKSSVFMVELNVDDAPANKTHPIYNMKRFMHLVVEVEQPHRRRSPIQCFNCQEFGHTKNSGRHSTVSCPADKQDASAKKCNNCGENHTANWRGCVVYHEFLERMNPRQRREQRIENNKYRLNRNRDQEPTPQQNTRRQQSYADVTANKNQPNPINSGSESISMNEPQE</sequence>
<feature type="compositionally biased region" description="Polar residues" evidence="1">
    <location>
        <begin position="326"/>
        <end position="365"/>
    </location>
</feature>
<feature type="region of interest" description="Disordered" evidence="1">
    <location>
        <begin position="1"/>
        <end position="89"/>
    </location>
</feature>
<dbReference type="EnsemblMetazoa" id="PPAI006977-RA">
    <property type="protein sequence ID" value="PPAI006977-PA"/>
    <property type="gene ID" value="PPAI006977"/>
</dbReference>
<dbReference type="EMBL" id="AJVK01059193">
    <property type="status" value="NOT_ANNOTATED_CDS"/>
    <property type="molecule type" value="Genomic_DNA"/>
</dbReference>
<accession>A0A1B0DG16</accession>
<dbReference type="AlphaFoldDB" id="A0A1B0DG16"/>
<feature type="compositionally biased region" description="Pro residues" evidence="1">
    <location>
        <begin position="1"/>
        <end position="10"/>
    </location>
</feature>
<feature type="compositionally biased region" description="Polar residues" evidence="1">
    <location>
        <begin position="40"/>
        <end position="82"/>
    </location>
</feature>
<feature type="compositionally biased region" description="Basic and acidic residues" evidence="1">
    <location>
        <begin position="303"/>
        <end position="325"/>
    </location>
</feature>
<protein>
    <recommendedName>
        <fullName evidence="2">Pre-C2HC domain-containing protein</fullName>
    </recommendedName>
</protein>
<dbReference type="SMART" id="SM00596">
    <property type="entry name" value="PRE_C2HC"/>
    <property type="match status" value="1"/>
</dbReference>
<dbReference type="VEuPathDB" id="VectorBase:PPAI006977"/>
<name>A0A1B0DG16_PHLPP</name>
<dbReference type="InterPro" id="IPR006579">
    <property type="entry name" value="Pre_C2HC_dom"/>
</dbReference>
<feature type="compositionally biased region" description="Polar residues" evidence="1">
    <location>
        <begin position="11"/>
        <end position="25"/>
    </location>
</feature>
<keyword evidence="4" id="KW-1185">Reference proteome</keyword>